<protein>
    <recommendedName>
        <fullName evidence="11">Sister chromatid cohesion protein PDS5 homolog A</fullName>
    </recommendedName>
</protein>
<dbReference type="GO" id="GO:0035825">
    <property type="term" value="P:homologous recombination"/>
    <property type="evidence" value="ECO:0007669"/>
    <property type="project" value="UniProtKB-ARBA"/>
</dbReference>
<evidence type="ECO:0000256" key="8">
    <source>
        <dbReference type="SAM" id="MobiDB-lite"/>
    </source>
</evidence>
<dbReference type="Gene3D" id="1.25.10.10">
    <property type="entry name" value="Leucine-rich Repeat Variant"/>
    <property type="match status" value="1"/>
</dbReference>
<dbReference type="GO" id="GO:0000785">
    <property type="term" value="C:chromatin"/>
    <property type="evidence" value="ECO:0007669"/>
    <property type="project" value="TreeGrafter"/>
</dbReference>
<dbReference type="OrthoDB" id="200660at2759"/>
<proteinExistence type="predicted"/>
<keyword evidence="10" id="KW-1185">Reference proteome</keyword>
<evidence type="ECO:0000256" key="3">
    <source>
        <dbReference type="ARBA" id="ARBA00022763"/>
    </source>
</evidence>
<dbReference type="GeneID" id="115959000"/>
<evidence type="ECO:0000256" key="5">
    <source>
        <dbReference type="ARBA" id="ARBA00023204"/>
    </source>
</evidence>
<keyword evidence="3" id="KW-0227">DNA damage</keyword>
<reference evidence="9 10" key="1">
    <citation type="journal article" date="2016" name="G3 (Bethesda)">
        <title>First Draft Assembly and Annotation of the Genome of a California Endemic Oak Quercus lobata Nee (Fagaceae).</title>
        <authorList>
            <person name="Sork V.L."/>
            <person name="Fitz-Gibbon S.T."/>
            <person name="Puiu D."/>
            <person name="Crepeau M."/>
            <person name="Gugger P.F."/>
            <person name="Sherman R."/>
            <person name="Stevens K."/>
            <person name="Langley C.H."/>
            <person name="Pellegrini M."/>
            <person name="Salzberg S.L."/>
        </authorList>
    </citation>
    <scope>NUCLEOTIDE SEQUENCE [LARGE SCALE GENOMIC DNA]</scope>
    <source>
        <strain evidence="9 10">cv. SW786</strain>
    </source>
</reference>
<dbReference type="PANTHER" id="PTHR12663:SF50">
    <property type="entry name" value="SISTER CHROMATID COHESION PROTEIN PDS5 HOMOLOG B"/>
    <property type="match status" value="1"/>
</dbReference>
<dbReference type="Pfam" id="PF20168">
    <property type="entry name" value="PDS5"/>
    <property type="match status" value="1"/>
</dbReference>
<dbReference type="GO" id="GO:0007064">
    <property type="term" value="P:mitotic sister chromatid cohesion"/>
    <property type="evidence" value="ECO:0007669"/>
    <property type="project" value="InterPro"/>
</dbReference>
<dbReference type="CDD" id="cd20404">
    <property type="entry name" value="Tudor_Agenet_AtEML-like"/>
    <property type="match status" value="1"/>
</dbReference>
<dbReference type="InterPro" id="IPR016024">
    <property type="entry name" value="ARM-type_fold"/>
</dbReference>
<evidence type="ECO:0000256" key="4">
    <source>
        <dbReference type="ARBA" id="ARBA00022776"/>
    </source>
</evidence>
<name>A0A7N2MIN4_QUELO</name>
<dbReference type="KEGG" id="qlo:115959000"/>
<accession>A0A7N2MIN4</accession>
<organism evidence="9 10">
    <name type="scientific">Quercus lobata</name>
    <name type="common">Valley oak</name>
    <dbReference type="NCBI Taxonomy" id="97700"/>
    <lineage>
        <taxon>Eukaryota</taxon>
        <taxon>Viridiplantae</taxon>
        <taxon>Streptophyta</taxon>
        <taxon>Embryophyta</taxon>
        <taxon>Tracheophyta</taxon>
        <taxon>Spermatophyta</taxon>
        <taxon>Magnoliopsida</taxon>
        <taxon>eudicotyledons</taxon>
        <taxon>Gunneridae</taxon>
        <taxon>Pentapetalae</taxon>
        <taxon>rosids</taxon>
        <taxon>fabids</taxon>
        <taxon>Fagales</taxon>
        <taxon>Fagaceae</taxon>
        <taxon>Quercus</taxon>
    </lineage>
</organism>
<feature type="region of interest" description="Disordered" evidence="8">
    <location>
        <begin position="1251"/>
        <end position="1279"/>
    </location>
</feature>
<dbReference type="EnsemblPlants" id="QL09p034959:mrna">
    <property type="protein sequence ID" value="QL09p034959:mrna"/>
    <property type="gene ID" value="QL09p034959"/>
</dbReference>
<dbReference type="CDD" id="cd19953">
    <property type="entry name" value="PDS5"/>
    <property type="match status" value="1"/>
</dbReference>
<gene>
    <name evidence="9" type="primary">LOC115959000</name>
</gene>
<keyword evidence="5" id="KW-0234">DNA repair</keyword>
<keyword evidence="7" id="KW-0131">Cell cycle</keyword>
<dbReference type="InParanoid" id="A0A7N2MIN4"/>
<evidence type="ECO:0000256" key="1">
    <source>
        <dbReference type="ARBA" id="ARBA00004123"/>
    </source>
</evidence>
<dbReference type="GO" id="GO:0006281">
    <property type="term" value="P:DNA repair"/>
    <property type="evidence" value="ECO:0007669"/>
    <property type="project" value="UniProtKB-KW"/>
</dbReference>
<evidence type="ECO:0000256" key="6">
    <source>
        <dbReference type="ARBA" id="ARBA00023242"/>
    </source>
</evidence>
<evidence type="ECO:0000256" key="2">
    <source>
        <dbReference type="ARBA" id="ARBA00022618"/>
    </source>
</evidence>
<dbReference type="SUPFAM" id="SSF48371">
    <property type="entry name" value="ARM repeat"/>
    <property type="match status" value="2"/>
</dbReference>
<comment type="subcellular location">
    <subcellularLocation>
        <location evidence="1">Nucleus</location>
    </subcellularLocation>
</comment>
<dbReference type="GO" id="GO:0051301">
    <property type="term" value="P:cell division"/>
    <property type="evidence" value="ECO:0007669"/>
    <property type="project" value="UniProtKB-KW"/>
</dbReference>
<reference evidence="9" key="2">
    <citation type="submission" date="2021-01" db="UniProtKB">
        <authorList>
            <consortium name="EnsemblPlants"/>
        </authorList>
    </citation>
    <scope>IDENTIFICATION</scope>
</reference>
<dbReference type="EMBL" id="LRBV02000009">
    <property type="status" value="NOT_ANNOTATED_CDS"/>
    <property type="molecule type" value="Genomic_DNA"/>
</dbReference>
<evidence type="ECO:0000313" key="10">
    <source>
        <dbReference type="Proteomes" id="UP000594261"/>
    </source>
</evidence>
<dbReference type="InterPro" id="IPR011989">
    <property type="entry name" value="ARM-like"/>
</dbReference>
<dbReference type="FunCoup" id="A0A7N2MIN4">
    <property type="interactions" value="3291"/>
</dbReference>
<dbReference type="InterPro" id="IPR039776">
    <property type="entry name" value="Pds5"/>
</dbReference>
<keyword evidence="6" id="KW-0539">Nucleus</keyword>
<keyword evidence="4" id="KW-0498">Mitosis</keyword>
<keyword evidence="2" id="KW-0132">Cell division</keyword>
<evidence type="ECO:0000256" key="7">
    <source>
        <dbReference type="ARBA" id="ARBA00023306"/>
    </source>
</evidence>
<evidence type="ECO:0000313" key="9">
    <source>
        <dbReference type="EnsemblPlants" id="QL09p034959:mrna"/>
    </source>
</evidence>
<dbReference type="Proteomes" id="UP000594261">
    <property type="component" value="Chromosome 9"/>
</dbReference>
<dbReference type="Gramene" id="QL09p034959:mrna">
    <property type="protein sequence ID" value="QL09p034959:mrna"/>
    <property type="gene ID" value="QL09p034959"/>
</dbReference>
<sequence length="1432" mass="161538">MAESAFQLVSEIGTQLGRQTRSGKDSLLKSLKQAANALSEIEQPSTSEAARKLEAINNLEVSTKPLRKAIVHGLLQHKDKEVRLLVAICISEIFRVMAPEPPFEDKYLRDIFKLIVSIFAELADTASPHFSRRVKILETIARYKCCVIMLDIHCNDLVLETFNTFFSVVRENHQRSLINHIISIMTHIINDDEEEEEASQTRLVLDVILRKLVNDGKGAPCASYQLAVSIIQNCAEKLEPFICGFLTKCILDRDAVENELKEFYHEIIFQVFQCAPQILLAVIPNLTHELLTDQVDVRIKAVNLVGKLFALPKRHVAQHYRDLFLEFLKRFSDKSVEVRVSALQCVKAFYMASPSGTESHEVITALEDRLLDFDDKVRTQAVIVACDLAQSNLKFVPPKLISQTSERLRDKKIIVRKKAFHKLIEVYRDYCNKCSEGHMTISDHFEQIPCKILMLCFDKDCKEFRSQNMELVLAEDLFPVLLSVAERTRHWIHLFSLFTPLHVKALNSILSQKRRLQKEMQSYLALREKEKETSSEEMQKRIKTSFMKMAALFPDPSKAEDSFHKLNQMKDNNVFNSLALLLDELKIVDAQTIRDKFLKTVGDRHPHFEFLSSLSSKCSHNIFGSEHIQCILEHLSGNRYGTKLLEASSAKLLLAIISIFPSLLRGSEAQLRMLIEENRKINDKLIEVLAKAAPHISVKLSDIYPILERVCREGSRIEAKFSVAAIAAFGGVSEQFVFSKLCKDLVVSLHAGQNIPTVLQSLGCVAQYSVSAFEAQDGEITSYIYEKIFRVDSSDNINSYNDAFGCTSSCKLKIYGLKTLVKRFLPHQGTHARRQINELLDILSNMLQKGDAFDGIITCESDKAHMRLAAAKSVLQLSRRWDLHISPEIFRFTILVAKDSSLFVRRFFLDKMHKLLKEHVIPSRYACAFALGTSDCLKDLQDDSFKYMAEFIKEYSREARICQNSSAQGGTITDYPAYIVVFLIYFLAHDTGFPSENCPEEEIYAQFCSPLFNLLEALVNATVVDGDMDLVNDALLLLLSIFRAIKKAEDVVDARNTPRLHIIADFGFSFLKSLNHNDASSAHAPALILLPSSFFRAYSGCLNQSPFNDCFIKKVVQMFKSHLSLPITALPKHGRKCQEDNTKLAIIKSNTLCLAPSEKVDLSTTEVETRKNMRQDITVGHRQKQAVSSESVRLRECSINHQHSASKKSKRVLEKEPLSSCDSVTRLSLAESHISVQTLERDALSLKENVRASSNVVSDPPKYSKAEAKDTSSLNESNNKSETLIGQRIKVLSPIDRCFYSAMVDGYNSQNNTHKITYDSGEVEVLSLESESWETISNGLLVEREVVLAEESNSFQLQHRGLKGTIGSSGGVATTQQQKVLPSEECGNLSNRTDLLPAKVKRGRKASKDTSASEVINLHEDAVAKRTRRKKI</sequence>
<dbReference type="PANTHER" id="PTHR12663">
    <property type="entry name" value="ANDROGEN INDUCED INHIBITOR OF PROLIFERATION AS3 / PDS5-RELATED"/>
    <property type="match status" value="1"/>
</dbReference>
<dbReference type="GO" id="GO:0005634">
    <property type="term" value="C:nucleus"/>
    <property type="evidence" value="ECO:0007669"/>
    <property type="project" value="UniProtKB-SubCell"/>
</dbReference>
<evidence type="ECO:0008006" key="11">
    <source>
        <dbReference type="Google" id="ProtNLM"/>
    </source>
</evidence>
<dbReference type="RefSeq" id="XP_030933145.1">
    <property type="nucleotide sequence ID" value="XM_031077285.1"/>
</dbReference>
<dbReference type="OMA" id="YPPAYNM"/>